<keyword evidence="1" id="KW-0812">Transmembrane</keyword>
<evidence type="ECO:0008006" key="4">
    <source>
        <dbReference type="Google" id="ProtNLM"/>
    </source>
</evidence>
<evidence type="ECO:0000256" key="1">
    <source>
        <dbReference type="SAM" id="Phobius"/>
    </source>
</evidence>
<dbReference type="EMBL" id="JBHSQW010000044">
    <property type="protein sequence ID" value="MFC5997106.1"/>
    <property type="molecule type" value="Genomic_DNA"/>
</dbReference>
<gene>
    <name evidence="2" type="ORF">ACFQE5_23110</name>
</gene>
<keyword evidence="1" id="KW-1133">Transmembrane helix</keyword>
<accession>A0ABW1J886</accession>
<comment type="caution">
    <text evidence="2">The sequence shown here is derived from an EMBL/GenBank/DDBJ whole genome shotgun (WGS) entry which is preliminary data.</text>
</comment>
<evidence type="ECO:0000313" key="3">
    <source>
        <dbReference type="Proteomes" id="UP001596302"/>
    </source>
</evidence>
<keyword evidence="1" id="KW-0472">Membrane</keyword>
<protein>
    <recommendedName>
        <fullName evidence="4">Phage-related protein</fullName>
    </recommendedName>
</protein>
<sequence length="787" mass="79911">MATIASLAVKLGINPAQFQAGLAKAKTSLNRFVAEAEKSAARVEKLGAGLGKIGKPAAGIAVAAASAANLASILITTAGAAAILPGILTAGVGALAAFKVGVAGVSDALSAMDDPAKFAEATAKLAPSAREWATAVRDLGPAWKSVQLDVQQRLFTGLAQTTKTLAGAYLPTLRTGLGGVADAMNASAKASGKALMAPEAVGSVNAILGDTASVVKEVGSSLGDWLRGFLAVAKVGTSFLPGLVSGAGDAAKAFRTWAESAEGQQRLNQIISRGLSIIGDLALTVRNVGQIFRNVFAAAGADGAGLVATLQQLTATAAEWTASAEGQQQIADVWSLLSQVSGTLTTALQILGPALGTLAGWFASLPAPVQSVIGGFLGWSALLGPLLVKVSGLVTTLTQVGPKLLVAGQAVAGFTTKLATLGVRMATTSAGFIARVTVMATTAVAKFALMAAQATVHAARVGAAWLLTTGAQMATAAASMAATAARMVAQWALMAAGAMARAAVMAASWLVAMGPVGWVIAAIGALVALIIANWDTVKQWTSDAWRAVSDFVAQAWSWIVGKVQWGIDQAKSIISWFSQLPGLIAGWFGSAKDWALRKLQELLSWLAGLPGRILSAIGSLGSLLLGAGRDLVSGLWNGIVAMGSWLYNKILGWIKSVVPGPILSFLGISSPSKWGDRIVGRMIPAGIGEGIIANAAAATRPARQVAADTAAAALDGAHQIEIDPAWPAALTSMLAPRGGDGTTTPAASAADPAPQITLNIYNPIGEPTTVSVQRDMQLLSALGTFRR</sequence>
<dbReference type="Proteomes" id="UP001596302">
    <property type="component" value="Unassembled WGS sequence"/>
</dbReference>
<reference evidence="3" key="1">
    <citation type="journal article" date="2019" name="Int. J. Syst. Evol. Microbiol.">
        <title>The Global Catalogue of Microorganisms (GCM) 10K type strain sequencing project: providing services to taxonomists for standard genome sequencing and annotation.</title>
        <authorList>
            <consortium name="The Broad Institute Genomics Platform"/>
            <consortium name="The Broad Institute Genome Sequencing Center for Infectious Disease"/>
            <person name="Wu L."/>
            <person name="Ma J."/>
        </authorList>
    </citation>
    <scope>NUCLEOTIDE SEQUENCE [LARGE SCALE GENOMIC DNA]</scope>
    <source>
        <strain evidence="3">CCM 8391</strain>
    </source>
</reference>
<organism evidence="2 3">
    <name type="scientific">Pseudonocardia hispaniensis</name>
    <dbReference type="NCBI Taxonomy" id="904933"/>
    <lineage>
        <taxon>Bacteria</taxon>
        <taxon>Bacillati</taxon>
        <taxon>Actinomycetota</taxon>
        <taxon>Actinomycetes</taxon>
        <taxon>Pseudonocardiales</taxon>
        <taxon>Pseudonocardiaceae</taxon>
        <taxon>Pseudonocardia</taxon>
    </lineage>
</organism>
<feature type="transmembrane region" description="Helical" evidence="1">
    <location>
        <begin position="463"/>
        <end position="484"/>
    </location>
</feature>
<feature type="transmembrane region" description="Helical" evidence="1">
    <location>
        <begin position="516"/>
        <end position="534"/>
    </location>
</feature>
<keyword evidence="3" id="KW-1185">Reference proteome</keyword>
<name>A0ABW1J886_9PSEU</name>
<dbReference type="RefSeq" id="WP_379588033.1">
    <property type="nucleotide sequence ID" value="NZ_JBHSQW010000044.1"/>
</dbReference>
<evidence type="ECO:0000313" key="2">
    <source>
        <dbReference type="EMBL" id="MFC5997106.1"/>
    </source>
</evidence>
<proteinExistence type="predicted"/>